<dbReference type="PANTHER" id="PTHR13391">
    <property type="entry name" value="MITOCHONDRIAL DISTRIBUTION REGULATOR MISATO"/>
    <property type="match status" value="1"/>
</dbReference>
<protein>
    <submittedName>
        <fullName evidence="3">Misato Segment II</fullName>
    </submittedName>
</protein>
<evidence type="ECO:0000313" key="3">
    <source>
        <dbReference type="EMBL" id="KAE8668573.1"/>
    </source>
</evidence>
<feature type="chain" id="PRO_5025543501" evidence="1">
    <location>
        <begin position="17"/>
        <end position="315"/>
    </location>
</feature>
<proteinExistence type="predicted"/>
<organism evidence="3 4">
    <name type="scientific">Hibiscus syriacus</name>
    <name type="common">Rose of Sharon</name>
    <dbReference type="NCBI Taxonomy" id="106335"/>
    <lineage>
        <taxon>Eukaryota</taxon>
        <taxon>Viridiplantae</taxon>
        <taxon>Streptophyta</taxon>
        <taxon>Embryophyta</taxon>
        <taxon>Tracheophyta</taxon>
        <taxon>Spermatophyta</taxon>
        <taxon>Magnoliopsida</taxon>
        <taxon>eudicotyledons</taxon>
        <taxon>Gunneridae</taxon>
        <taxon>Pentapetalae</taxon>
        <taxon>rosids</taxon>
        <taxon>malvids</taxon>
        <taxon>Malvales</taxon>
        <taxon>Malvaceae</taxon>
        <taxon>Malvoideae</taxon>
        <taxon>Hibiscus</taxon>
    </lineage>
</organism>
<dbReference type="Gene3D" id="3.40.50.1440">
    <property type="entry name" value="Tubulin/FtsZ, GTPase domain"/>
    <property type="match status" value="1"/>
</dbReference>
<reference evidence="3" key="1">
    <citation type="submission" date="2019-09" db="EMBL/GenBank/DDBJ databases">
        <title>Draft genome information of white flower Hibiscus syriacus.</title>
        <authorList>
            <person name="Kim Y.-M."/>
        </authorList>
    </citation>
    <scope>NUCLEOTIDE SEQUENCE [LARGE SCALE GENOMIC DNA]</scope>
    <source>
        <strain evidence="3">YM2019G1</strain>
    </source>
</reference>
<name>A0A6A2X1F1_HIBSY</name>
<keyword evidence="1" id="KW-0732">Signal</keyword>
<dbReference type="Pfam" id="PF14881">
    <property type="entry name" value="Tubulin_3"/>
    <property type="match status" value="1"/>
</dbReference>
<dbReference type="InterPro" id="IPR036525">
    <property type="entry name" value="Tubulin/FtsZ_GTPase_sf"/>
</dbReference>
<dbReference type="Proteomes" id="UP000436088">
    <property type="component" value="Unassembled WGS sequence"/>
</dbReference>
<dbReference type="InterPro" id="IPR029209">
    <property type="entry name" value="DML1/Misato_tubulin"/>
</dbReference>
<feature type="domain" description="DML1/Misato tubulin" evidence="2">
    <location>
        <begin position="48"/>
        <end position="210"/>
    </location>
</feature>
<dbReference type="GO" id="GO:0007005">
    <property type="term" value="P:mitochondrion organization"/>
    <property type="evidence" value="ECO:0007669"/>
    <property type="project" value="InterPro"/>
</dbReference>
<sequence>MFLLMHLNLGREFILAKLVSGRAGCPFDEWYPWWGKGFINEIQDTNISLYEINGLWMDAQEFDNYGSGRDVFMENLRGEEICDRLRFFIEECDHVQGFQFIVDDSGGFSPLAADFLESVSDEYANTPVLLYAVRGPSSRMNLSSRKQKIVRDLHDAVSFSRLSSFCKLIVPVGLPFLSKASTFLNIKDVSPYHCSAVYAAALHSTSLPFRMEALGPTADSSDVCGAVDVNGIVQMLAGQSRQNMVAIMDVEMPGPSLIGRQNEQSLIANLQRLTPEVAEDVDDWQAVESMIVHGAIAPVRQPCRSDTLSFNTLAG</sequence>
<dbReference type="EMBL" id="VEPZ02001545">
    <property type="protein sequence ID" value="KAE8668573.1"/>
    <property type="molecule type" value="Genomic_DNA"/>
</dbReference>
<dbReference type="SUPFAM" id="SSF52490">
    <property type="entry name" value="Tubulin nucleotide-binding domain-like"/>
    <property type="match status" value="1"/>
</dbReference>
<dbReference type="PANTHER" id="PTHR13391:SF0">
    <property type="entry name" value="PROTEIN MISATO HOMOLOG 1"/>
    <property type="match status" value="1"/>
</dbReference>
<dbReference type="AlphaFoldDB" id="A0A6A2X1F1"/>
<feature type="signal peptide" evidence="1">
    <location>
        <begin position="1"/>
        <end position="16"/>
    </location>
</feature>
<dbReference type="GO" id="GO:0005737">
    <property type="term" value="C:cytoplasm"/>
    <property type="evidence" value="ECO:0007669"/>
    <property type="project" value="TreeGrafter"/>
</dbReference>
<dbReference type="InterPro" id="IPR049942">
    <property type="entry name" value="DML1/Misato"/>
</dbReference>
<gene>
    <name evidence="3" type="ORF">F3Y22_tig00112293pilonHSYRG00238</name>
</gene>
<comment type="caution">
    <text evidence="3">The sequence shown here is derived from an EMBL/GenBank/DDBJ whole genome shotgun (WGS) entry which is preliminary data.</text>
</comment>
<accession>A0A6A2X1F1</accession>
<keyword evidence="4" id="KW-1185">Reference proteome</keyword>
<evidence type="ECO:0000313" key="4">
    <source>
        <dbReference type="Proteomes" id="UP000436088"/>
    </source>
</evidence>
<evidence type="ECO:0000256" key="1">
    <source>
        <dbReference type="SAM" id="SignalP"/>
    </source>
</evidence>
<evidence type="ECO:0000259" key="2">
    <source>
        <dbReference type="Pfam" id="PF14881"/>
    </source>
</evidence>